<dbReference type="EMBL" id="FPIP01000002">
    <property type="protein sequence ID" value="SFW21288.1"/>
    <property type="molecule type" value="Genomic_DNA"/>
</dbReference>
<protein>
    <submittedName>
        <fullName evidence="2">Uncharacterized protein</fullName>
    </submittedName>
</protein>
<dbReference type="PANTHER" id="PTHR30121:SF6">
    <property type="entry name" value="SLR6007 PROTEIN"/>
    <property type="match status" value="1"/>
</dbReference>
<dbReference type="Proteomes" id="UP000183461">
    <property type="component" value="Unassembled WGS sequence"/>
</dbReference>
<evidence type="ECO:0000313" key="3">
    <source>
        <dbReference type="Proteomes" id="UP000183461"/>
    </source>
</evidence>
<dbReference type="AlphaFoldDB" id="A0A1K1MDT4"/>
<dbReference type="RefSeq" id="WP_072299469.1">
    <property type="nucleotide sequence ID" value="NZ_FPIP01000002.1"/>
</dbReference>
<accession>A0A1K1MDT4</accession>
<dbReference type="InterPro" id="IPR051162">
    <property type="entry name" value="T4SS_component"/>
</dbReference>
<dbReference type="Gene3D" id="3.40.50.300">
    <property type="entry name" value="P-loop containing nucleotide triphosphate hydrolases"/>
    <property type="match status" value="1"/>
</dbReference>
<organism evidence="2 3">
    <name type="scientific">Ruminococcus flavefaciens</name>
    <dbReference type="NCBI Taxonomy" id="1265"/>
    <lineage>
        <taxon>Bacteria</taxon>
        <taxon>Bacillati</taxon>
        <taxon>Bacillota</taxon>
        <taxon>Clostridia</taxon>
        <taxon>Eubacteriales</taxon>
        <taxon>Oscillospiraceae</taxon>
        <taxon>Ruminococcus</taxon>
    </lineage>
</organism>
<proteinExistence type="predicted"/>
<sequence>MNNQQPPANTGSPATSVNPVLDDIMYDHILELPVYKSSIKRDWFTEGKDGLWYYMRTDIHGISRPTILFPMDIQEVTIVDSDKFGRFNFMIVNYFSGSSSPLSTVIPFTQFMKKKLQEYFFLPAGFRISNTKDNVVNEFLFFLILNCGQQHTIFTYPFQGWNINITGSVEFECQDRYPEVFKQYLPPSISQRSFSVPFGYRERLLPQINNILPASWEFKLLVALRISSLTLRFCYMNQLRPNQLFVLETTKGANTTLISALLKTNNSSDIDILNLNMAHDKLLKRITDISDGIALIYDFESDEQYKNLSSSLSELSNHLIKSSYELPTSKQIITVLSSFSQYGIAPERYYTLNYDKLSPNYDYSQVVSLIKELDASIISFFNLKNIDDALKSYKDFLIIQKNKPHDPIPSEVQDTFYMVNTAMELFNYILFKESGTDLSQPYVTFFTEEDKNNINSFLTKIDRSGQYTVKRIIDSFTDQLNNALTNHFKCMPLSGFIKYDITDEIVLTDSDYVYIAPTALDTFIIPNMDIAIKHRPLVKTLHRTGILSGGYHYCCRIQYLDASSQPRQLYRYKISRDILSKNSQIAINKAEGDEFFHQLSSVKSNNFIPFVKNETADAWAGRIIETGAKANNHMLITGESASGKSYFMIRTAAYLAEAGERVVILDSSGSNTLSELEGALSEEFVKNNIEIFNLEKQGFPIDPLSIAELSRKDSKANHIFSILRSAVYDATDAQNAKLKTLIFENIVSLEKNGKVSPEDILNLLKNDGSTITALRDKLLPLLVSLSGHINYEKTWGDYLNTPQKILVFSVDTVIEKQGKKLFDILLASLYLYHTKHKYSSLWLCIDEIFDQNLKEDGIINMIFTQGRKSKINIIGATQGFELSHSDEWSTLNNAKTKVFFKPLSTSIPDVMKELNMNESKRHIFAQMQQQECIISSELYSKKTKSNQPAIVHGKVPEKYTPFKEILPPPLNYGAGPAAPAEEKKKDSIDSVQPATNPTSPISENDIKFGQNTRIGNIPVSQTYKPLYEQGKNNRTSFTVPSWNPSLAKQPYKKLMYFKQNKTHNTNSWIKPYTKDDNNKK</sequence>
<dbReference type="PANTHER" id="PTHR30121">
    <property type="entry name" value="UNCHARACTERIZED PROTEIN YJGR-RELATED"/>
    <property type="match status" value="1"/>
</dbReference>
<name>A0A1K1MDT4_RUMFL</name>
<feature type="compositionally biased region" description="Polar residues" evidence="1">
    <location>
        <begin position="989"/>
        <end position="1002"/>
    </location>
</feature>
<reference evidence="3" key="1">
    <citation type="submission" date="2016-11" db="EMBL/GenBank/DDBJ databases">
        <authorList>
            <person name="Varghese N."/>
            <person name="Submissions S."/>
        </authorList>
    </citation>
    <scope>NUCLEOTIDE SEQUENCE [LARGE SCALE GENOMIC DNA]</scope>
    <source>
        <strain evidence="3">YL228</strain>
    </source>
</reference>
<feature type="region of interest" description="Disordered" evidence="1">
    <location>
        <begin position="970"/>
        <end position="1006"/>
    </location>
</feature>
<evidence type="ECO:0000313" key="2">
    <source>
        <dbReference type="EMBL" id="SFW21288.1"/>
    </source>
</evidence>
<dbReference type="InterPro" id="IPR027417">
    <property type="entry name" value="P-loop_NTPase"/>
</dbReference>
<gene>
    <name evidence="2" type="ORF">SAMN02910280_1100</name>
</gene>
<dbReference type="SUPFAM" id="SSF52540">
    <property type="entry name" value="P-loop containing nucleoside triphosphate hydrolases"/>
    <property type="match status" value="1"/>
</dbReference>
<evidence type="ECO:0000256" key="1">
    <source>
        <dbReference type="SAM" id="MobiDB-lite"/>
    </source>
</evidence>